<proteinExistence type="predicted"/>
<feature type="domain" description="HTH CENPB-type" evidence="2">
    <location>
        <begin position="1"/>
        <end position="74"/>
    </location>
</feature>
<protein>
    <recommendedName>
        <fullName evidence="2">HTH CENPB-type domain-containing protein</fullName>
    </recommendedName>
</protein>
<evidence type="ECO:0000256" key="1">
    <source>
        <dbReference type="ARBA" id="ARBA00023125"/>
    </source>
</evidence>
<keyword evidence="1" id="KW-0238">DNA-binding</keyword>
<evidence type="ECO:0000259" key="2">
    <source>
        <dbReference type="PROSITE" id="PS51253"/>
    </source>
</evidence>
<evidence type="ECO:0000313" key="4">
    <source>
        <dbReference type="Proteomes" id="UP001458880"/>
    </source>
</evidence>
<dbReference type="AlphaFoldDB" id="A0AAW1LVL1"/>
<gene>
    <name evidence="3" type="ORF">QE152_g10320</name>
</gene>
<dbReference type="EMBL" id="JASPKY010000094">
    <property type="protein sequence ID" value="KAK9737899.1"/>
    <property type="molecule type" value="Genomic_DNA"/>
</dbReference>
<accession>A0AAW1LVL1</accession>
<name>A0AAW1LVL1_POPJA</name>
<keyword evidence="4" id="KW-1185">Reference proteome</keyword>
<dbReference type="Pfam" id="PF03221">
    <property type="entry name" value="HTH_Tnp_Tc5"/>
    <property type="match status" value="1"/>
</dbReference>
<organism evidence="3 4">
    <name type="scientific">Popillia japonica</name>
    <name type="common">Japanese beetle</name>
    <dbReference type="NCBI Taxonomy" id="7064"/>
    <lineage>
        <taxon>Eukaryota</taxon>
        <taxon>Metazoa</taxon>
        <taxon>Ecdysozoa</taxon>
        <taxon>Arthropoda</taxon>
        <taxon>Hexapoda</taxon>
        <taxon>Insecta</taxon>
        <taxon>Pterygota</taxon>
        <taxon>Neoptera</taxon>
        <taxon>Endopterygota</taxon>
        <taxon>Coleoptera</taxon>
        <taxon>Polyphaga</taxon>
        <taxon>Scarabaeiformia</taxon>
        <taxon>Scarabaeidae</taxon>
        <taxon>Rutelinae</taxon>
        <taxon>Popillia</taxon>
    </lineage>
</organism>
<sequence length="190" mass="21780">MGPETILSGGEEQLLANWILSMGRKGFPVHATNLLSTVHKIMKETGRQTVFKDGMPGKTWFAAFLRRHPEIKKLRAESVTKSRAAVSKADIEKWFNEIENYLKEEDIIDILKYPHRIYNADETGFSLDPKNVLGPEKGFSLDPKSGNVLGPAKLEEDFYERKSNAEKKTNHRWRDSSTMIITTTHDYHKF</sequence>
<reference evidence="3 4" key="1">
    <citation type="journal article" date="2024" name="BMC Genomics">
        <title>De novo assembly and annotation of Popillia japonica's genome with initial clues to its potential as an invasive pest.</title>
        <authorList>
            <person name="Cucini C."/>
            <person name="Boschi S."/>
            <person name="Funari R."/>
            <person name="Cardaioli E."/>
            <person name="Iannotti N."/>
            <person name="Marturano G."/>
            <person name="Paoli F."/>
            <person name="Bruttini M."/>
            <person name="Carapelli A."/>
            <person name="Frati F."/>
            <person name="Nardi F."/>
        </authorList>
    </citation>
    <scope>NUCLEOTIDE SEQUENCE [LARGE SCALE GENOMIC DNA]</scope>
    <source>
        <strain evidence="3">DMR45628</strain>
    </source>
</reference>
<dbReference type="Proteomes" id="UP001458880">
    <property type="component" value="Unassembled WGS sequence"/>
</dbReference>
<dbReference type="GO" id="GO:0003677">
    <property type="term" value="F:DNA binding"/>
    <property type="evidence" value="ECO:0007669"/>
    <property type="project" value="UniProtKB-KW"/>
</dbReference>
<evidence type="ECO:0000313" key="3">
    <source>
        <dbReference type="EMBL" id="KAK9737899.1"/>
    </source>
</evidence>
<comment type="caution">
    <text evidence="3">The sequence shown here is derived from an EMBL/GenBank/DDBJ whole genome shotgun (WGS) entry which is preliminary data.</text>
</comment>
<dbReference type="PROSITE" id="PS51253">
    <property type="entry name" value="HTH_CENPB"/>
    <property type="match status" value="1"/>
</dbReference>
<dbReference type="InterPro" id="IPR006600">
    <property type="entry name" value="HTH_CenpB_DNA-bd_dom"/>
</dbReference>